<evidence type="ECO:0000313" key="9">
    <source>
        <dbReference type="Proteomes" id="UP001595937"/>
    </source>
</evidence>
<dbReference type="Pfam" id="PF08543">
    <property type="entry name" value="Phos_pyr_kin"/>
    <property type="match status" value="1"/>
</dbReference>
<comment type="catalytic activity">
    <reaction evidence="1">
        <text>4-amino-5-hydroxymethyl-2-methylpyrimidine + ATP = 4-amino-2-methyl-5-(phosphooxymethyl)pyrimidine + ADP + H(+)</text>
        <dbReference type="Rhea" id="RHEA:23096"/>
        <dbReference type="ChEBI" id="CHEBI:15378"/>
        <dbReference type="ChEBI" id="CHEBI:16892"/>
        <dbReference type="ChEBI" id="CHEBI:30616"/>
        <dbReference type="ChEBI" id="CHEBI:58354"/>
        <dbReference type="ChEBI" id="CHEBI:456216"/>
        <dbReference type="EC" id="2.7.1.49"/>
    </reaction>
</comment>
<dbReference type="RefSeq" id="WP_343925610.1">
    <property type="nucleotide sequence ID" value="NZ_BAAAIR010000046.1"/>
</dbReference>
<feature type="domain" description="Thiaminase-2/PQQC" evidence="6">
    <location>
        <begin position="357"/>
        <end position="540"/>
    </location>
</feature>
<keyword evidence="5" id="KW-0784">Thiamine biosynthesis</keyword>
<dbReference type="InterPro" id="IPR004399">
    <property type="entry name" value="HMP/HMP-P_kinase_dom"/>
</dbReference>
<dbReference type="GeneID" id="303298582"/>
<comment type="caution">
    <text evidence="8">The sequence shown here is derived from an EMBL/GenBank/DDBJ whole genome shotgun (WGS) entry which is preliminary data.</text>
</comment>
<proteinExistence type="predicted"/>
<dbReference type="InterPro" id="IPR016084">
    <property type="entry name" value="Haem_Oase-like_multi-hlx"/>
</dbReference>
<evidence type="ECO:0000259" key="7">
    <source>
        <dbReference type="Pfam" id="PF08543"/>
    </source>
</evidence>
<dbReference type="NCBIfam" id="TIGR00097">
    <property type="entry name" value="HMP-P_kinase"/>
    <property type="match status" value="1"/>
</dbReference>
<comment type="pathway">
    <text evidence="4">Cofactor biosynthesis; thiamine diphosphate biosynthesis; 4-amino-2-methyl-5-diphosphomethylpyrimidine from 5-amino-1-(5-phospho-D-ribosyl)imidazole: step 3/3.</text>
</comment>
<dbReference type="CDD" id="cd19365">
    <property type="entry name" value="TenA_C-like"/>
    <property type="match status" value="1"/>
</dbReference>
<evidence type="ECO:0000256" key="5">
    <source>
        <dbReference type="ARBA" id="ARBA00022977"/>
    </source>
</evidence>
<evidence type="ECO:0000259" key="6">
    <source>
        <dbReference type="Pfam" id="PF03070"/>
    </source>
</evidence>
<dbReference type="EMBL" id="JBHSLN010000012">
    <property type="protein sequence ID" value="MFC5296704.1"/>
    <property type="molecule type" value="Genomic_DNA"/>
</dbReference>
<comment type="catalytic activity">
    <reaction evidence="2">
        <text>4-amino-2-methyl-5-(phosphooxymethyl)pyrimidine + ATP = 4-amino-2-methyl-5-(diphosphooxymethyl)pyrimidine + ADP</text>
        <dbReference type="Rhea" id="RHEA:19893"/>
        <dbReference type="ChEBI" id="CHEBI:30616"/>
        <dbReference type="ChEBI" id="CHEBI:57841"/>
        <dbReference type="ChEBI" id="CHEBI:58354"/>
        <dbReference type="ChEBI" id="CHEBI:456216"/>
        <dbReference type="EC" id="2.7.4.7"/>
    </reaction>
</comment>
<dbReference type="SUPFAM" id="SSF48613">
    <property type="entry name" value="Heme oxygenase-like"/>
    <property type="match status" value="1"/>
</dbReference>
<dbReference type="InterPro" id="IPR029056">
    <property type="entry name" value="Ribokinase-like"/>
</dbReference>
<evidence type="ECO:0000256" key="1">
    <source>
        <dbReference type="ARBA" id="ARBA00000151"/>
    </source>
</evidence>
<organism evidence="8 9">
    <name type="scientific">Brachybacterium tyrofermentans</name>
    <dbReference type="NCBI Taxonomy" id="47848"/>
    <lineage>
        <taxon>Bacteria</taxon>
        <taxon>Bacillati</taxon>
        <taxon>Actinomycetota</taxon>
        <taxon>Actinomycetes</taxon>
        <taxon>Micrococcales</taxon>
        <taxon>Dermabacteraceae</taxon>
        <taxon>Brachybacterium</taxon>
    </lineage>
</organism>
<accession>A0ABW0FDH5</accession>
<dbReference type="EC" id="2.7.4.7" evidence="8"/>
<keyword evidence="8" id="KW-0808">Transferase</keyword>
<evidence type="ECO:0000256" key="2">
    <source>
        <dbReference type="ARBA" id="ARBA00000565"/>
    </source>
</evidence>
<dbReference type="GO" id="GO:0008902">
    <property type="term" value="F:hydroxymethylpyrimidine kinase activity"/>
    <property type="evidence" value="ECO:0007669"/>
    <property type="project" value="UniProtKB-EC"/>
</dbReference>
<dbReference type="InterPro" id="IPR013749">
    <property type="entry name" value="PM/HMP-P_kinase-1"/>
</dbReference>
<evidence type="ECO:0000313" key="8">
    <source>
        <dbReference type="EMBL" id="MFC5296704.1"/>
    </source>
</evidence>
<dbReference type="GO" id="GO:0008972">
    <property type="term" value="F:phosphomethylpyrimidine kinase activity"/>
    <property type="evidence" value="ECO:0007669"/>
    <property type="project" value="UniProtKB-EC"/>
</dbReference>
<reference evidence="9" key="1">
    <citation type="journal article" date="2019" name="Int. J. Syst. Evol. Microbiol.">
        <title>The Global Catalogue of Microorganisms (GCM) 10K type strain sequencing project: providing services to taxonomists for standard genome sequencing and annotation.</title>
        <authorList>
            <consortium name="The Broad Institute Genomics Platform"/>
            <consortium name="The Broad Institute Genome Sequencing Center for Infectious Disease"/>
            <person name="Wu L."/>
            <person name="Ma J."/>
        </authorList>
    </citation>
    <scope>NUCLEOTIDE SEQUENCE [LARGE SCALE GENOMIC DNA]</scope>
    <source>
        <strain evidence="9">CGMCC 1.16455</strain>
    </source>
</reference>
<dbReference type="InterPro" id="IPR004305">
    <property type="entry name" value="Thiaminase-2/PQQC"/>
</dbReference>
<sequence>MSSVAPSYPARIPRVLSIAGTDPSGGAGTAADLKSITAAGGYGMSVVTALVAQNTRGVRDIHVPPVAFLDQQLRAVSDDVQIDAVKTGMLGTAAIIATVAAWLDEHPPHILVVDPVMVATSGDSLLEPDAEQAMIDFCARATVVTPNIEELARLAGTERAADEQEALAQARQWAARTGVAVVVKTGHLEAPQVTNTWVEPDGLEHRVDSARLTSTSTHGTGCSLASALATRLGGGGTPQAALTWATQWLHEAIAHGEALRVGTGHGPVDHSHRARSLEAAGESTPWLEPGRIPATLETPEDVPALAAVGPHAGTPDPTDAGAVGPALEPAVAPAGPWTRAFWSAGESLARAVADSDFVRALVDGSLPDREFSFYLAQDALYLRRYSRALAALSAASSEPEAQVFWAHGAANCLTVESALHRSWNGDREEPEISPVTSAYTDFLLAATQGEDRVVAAAAVLPCYWLYAQTGATLPAVPEGHPYADWLDTYRDPDFVTATQGALDLIERELSAAAPAARSAALRAYLVACRHELEFFDQALRLAAPAPQRHRALALDGAL</sequence>
<dbReference type="Proteomes" id="UP001595937">
    <property type="component" value="Unassembled WGS sequence"/>
</dbReference>
<feature type="domain" description="Pyridoxamine kinase/Phosphomethylpyrimidine kinase" evidence="7">
    <location>
        <begin position="22"/>
        <end position="269"/>
    </location>
</feature>
<evidence type="ECO:0000256" key="4">
    <source>
        <dbReference type="ARBA" id="ARBA00004769"/>
    </source>
</evidence>
<name>A0ABW0FDH5_9MICO</name>
<evidence type="ECO:0000256" key="3">
    <source>
        <dbReference type="ARBA" id="ARBA00003848"/>
    </source>
</evidence>
<protein>
    <submittedName>
        <fullName evidence="8">Bifunctional hydroxymethylpyrimidine kinase/phosphomethylpyrimidine kinase</fullName>
        <ecNumber evidence="8">2.7.1.49</ecNumber>
        <ecNumber evidence="8">2.7.4.7</ecNumber>
    </submittedName>
</protein>
<gene>
    <name evidence="8" type="ORF">ACFPK8_04210</name>
</gene>
<keyword evidence="8" id="KW-0418">Kinase</keyword>
<dbReference type="Gene3D" id="1.20.910.10">
    <property type="entry name" value="Heme oxygenase-like"/>
    <property type="match status" value="1"/>
</dbReference>
<dbReference type="PANTHER" id="PTHR20858:SF17">
    <property type="entry name" value="HYDROXYMETHYLPYRIMIDINE_PHOSPHOMETHYLPYRIMIDINE KINASE THI20-RELATED"/>
    <property type="match status" value="1"/>
</dbReference>
<dbReference type="NCBIfam" id="NF011301">
    <property type="entry name" value="PRK14713.1"/>
    <property type="match status" value="1"/>
</dbReference>
<dbReference type="PANTHER" id="PTHR20858">
    <property type="entry name" value="PHOSPHOMETHYLPYRIMIDINE KINASE"/>
    <property type="match status" value="1"/>
</dbReference>
<keyword evidence="9" id="KW-1185">Reference proteome</keyword>
<dbReference type="CDD" id="cd01169">
    <property type="entry name" value="HMPP_kinase"/>
    <property type="match status" value="1"/>
</dbReference>
<dbReference type="EC" id="2.7.1.49" evidence="8"/>
<dbReference type="Gene3D" id="3.40.1190.20">
    <property type="match status" value="1"/>
</dbReference>
<comment type="function">
    <text evidence="3">Catalyzes the phosphorylation of hydroxymethylpyrimidine phosphate (HMP-P) to HMP-PP, and of HMP to HMP-P.</text>
</comment>
<dbReference type="Pfam" id="PF03070">
    <property type="entry name" value="TENA_THI-4"/>
    <property type="match status" value="1"/>
</dbReference>
<dbReference type="SUPFAM" id="SSF53613">
    <property type="entry name" value="Ribokinase-like"/>
    <property type="match status" value="1"/>
</dbReference>